<gene>
    <name evidence="3" type="ORF">SAMN02745134_00078</name>
</gene>
<dbReference type="OrthoDB" id="9777755at2"/>
<dbReference type="AlphaFoldDB" id="A0A1W1WXJ3"/>
<feature type="transmembrane region" description="Helical" evidence="1">
    <location>
        <begin position="128"/>
        <end position="146"/>
    </location>
</feature>
<dbReference type="PANTHER" id="PTHR35797:SF1">
    <property type="entry name" value="PROTEASE"/>
    <property type="match status" value="1"/>
</dbReference>
<dbReference type="STRING" id="1121291.SAMN02745134_00078"/>
<dbReference type="InterPro" id="IPR042150">
    <property type="entry name" value="MmRce1-like"/>
</dbReference>
<keyword evidence="1" id="KW-0812">Transmembrane</keyword>
<dbReference type="PANTHER" id="PTHR35797">
    <property type="entry name" value="PROTEASE-RELATED"/>
    <property type="match status" value="1"/>
</dbReference>
<evidence type="ECO:0000313" key="3">
    <source>
        <dbReference type="EMBL" id="SMC16442.1"/>
    </source>
</evidence>
<feature type="transmembrane region" description="Helical" evidence="1">
    <location>
        <begin position="52"/>
        <end position="72"/>
    </location>
</feature>
<sequence length="228" mass="26301">MINKIIEHIKKHEILSFIFITYLCSWSIWWILYSSYIGIINKSLHNEYVTLFITLGLFMPSTMSIILTGCLYKRKGLKQLLIRLTKWKFNPIYYIIAICYMPAIFCVAFLICSFSGNNLKINFYKNPIIILFYAILQLVLGGPLGEEIGWRVFLLPRLQRKLSPFQASLVIGIVWACWHLPLFFIASTAQYGTSFKVLLIATIGYAIAITLVFNRTNGSMIAKLEGFW</sequence>
<feature type="domain" description="CAAX prenyl protease 2/Lysostaphin resistance protein A-like" evidence="2">
    <location>
        <begin position="132"/>
        <end position="219"/>
    </location>
</feature>
<organism evidence="3 4">
    <name type="scientific">Clostridium acidisoli DSM 12555</name>
    <dbReference type="NCBI Taxonomy" id="1121291"/>
    <lineage>
        <taxon>Bacteria</taxon>
        <taxon>Bacillati</taxon>
        <taxon>Bacillota</taxon>
        <taxon>Clostridia</taxon>
        <taxon>Eubacteriales</taxon>
        <taxon>Clostridiaceae</taxon>
        <taxon>Clostridium</taxon>
    </lineage>
</organism>
<accession>A0A1W1WXJ3</accession>
<feature type="transmembrane region" description="Helical" evidence="1">
    <location>
        <begin position="92"/>
        <end position="116"/>
    </location>
</feature>
<dbReference type="Proteomes" id="UP000192468">
    <property type="component" value="Unassembled WGS sequence"/>
</dbReference>
<evidence type="ECO:0000256" key="1">
    <source>
        <dbReference type="SAM" id="Phobius"/>
    </source>
</evidence>
<keyword evidence="1" id="KW-1133">Transmembrane helix</keyword>
<keyword evidence="4" id="KW-1185">Reference proteome</keyword>
<dbReference type="GO" id="GO:0080120">
    <property type="term" value="P:CAAX-box protein maturation"/>
    <property type="evidence" value="ECO:0007669"/>
    <property type="project" value="UniProtKB-ARBA"/>
</dbReference>
<evidence type="ECO:0000313" key="4">
    <source>
        <dbReference type="Proteomes" id="UP000192468"/>
    </source>
</evidence>
<dbReference type="RefSeq" id="WP_084113303.1">
    <property type="nucleotide sequence ID" value="NZ_FWXH01000002.1"/>
</dbReference>
<feature type="transmembrane region" description="Helical" evidence="1">
    <location>
        <begin position="167"/>
        <end position="189"/>
    </location>
</feature>
<dbReference type="Pfam" id="PF02517">
    <property type="entry name" value="Rce1-like"/>
    <property type="match status" value="1"/>
</dbReference>
<evidence type="ECO:0000259" key="2">
    <source>
        <dbReference type="Pfam" id="PF02517"/>
    </source>
</evidence>
<protein>
    <recommendedName>
        <fullName evidence="2">CAAX prenyl protease 2/Lysostaphin resistance protein A-like domain-containing protein</fullName>
    </recommendedName>
</protein>
<feature type="transmembrane region" description="Helical" evidence="1">
    <location>
        <begin position="12"/>
        <end position="32"/>
    </location>
</feature>
<feature type="transmembrane region" description="Helical" evidence="1">
    <location>
        <begin position="195"/>
        <end position="213"/>
    </location>
</feature>
<dbReference type="GO" id="GO:0004175">
    <property type="term" value="F:endopeptidase activity"/>
    <property type="evidence" value="ECO:0007669"/>
    <property type="project" value="UniProtKB-ARBA"/>
</dbReference>
<name>A0A1W1WXJ3_9CLOT</name>
<keyword evidence="1" id="KW-0472">Membrane</keyword>
<dbReference type="EMBL" id="FWXH01000002">
    <property type="protein sequence ID" value="SMC16442.1"/>
    <property type="molecule type" value="Genomic_DNA"/>
</dbReference>
<dbReference type="InterPro" id="IPR003675">
    <property type="entry name" value="Rce1/LyrA-like_dom"/>
</dbReference>
<reference evidence="3 4" key="1">
    <citation type="submission" date="2017-04" db="EMBL/GenBank/DDBJ databases">
        <authorList>
            <person name="Afonso C.L."/>
            <person name="Miller P.J."/>
            <person name="Scott M.A."/>
            <person name="Spackman E."/>
            <person name="Goraichik I."/>
            <person name="Dimitrov K.M."/>
            <person name="Suarez D.L."/>
            <person name="Swayne D.E."/>
        </authorList>
    </citation>
    <scope>NUCLEOTIDE SEQUENCE [LARGE SCALE GENOMIC DNA]</scope>
    <source>
        <strain evidence="3 4">DSM 12555</strain>
    </source>
</reference>
<proteinExistence type="predicted"/>